<reference evidence="3 4" key="1">
    <citation type="submission" date="2019-02" db="EMBL/GenBank/DDBJ databases">
        <title>Deep-cultivation of Planctomycetes and their phenomic and genomic characterization uncovers novel biology.</title>
        <authorList>
            <person name="Wiegand S."/>
            <person name="Jogler M."/>
            <person name="Boedeker C."/>
            <person name="Pinto D."/>
            <person name="Vollmers J."/>
            <person name="Rivas-Marin E."/>
            <person name="Kohn T."/>
            <person name="Peeters S.H."/>
            <person name="Heuer A."/>
            <person name="Rast P."/>
            <person name="Oberbeckmann S."/>
            <person name="Bunk B."/>
            <person name="Jeske O."/>
            <person name="Meyerdierks A."/>
            <person name="Storesund J.E."/>
            <person name="Kallscheuer N."/>
            <person name="Luecker S."/>
            <person name="Lage O.M."/>
            <person name="Pohl T."/>
            <person name="Merkel B.J."/>
            <person name="Hornburger P."/>
            <person name="Mueller R.-W."/>
            <person name="Bruemmer F."/>
            <person name="Labrenz M."/>
            <person name="Spormann A.M."/>
            <person name="Op Den Camp H."/>
            <person name="Overmann J."/>
            <person name="Amann R."/>
            <person name="Jetten M.S.M."/>
            <person name="Mascher T."/>
            <person name="Medema M.H."/>
            <person name="Devos D.P."/>
            <person name="Kaster A.-K."/>
            <person name="Ovreas L."/>
            <person name="Rohde M."/>
            <person name="Galperin M.Y."/>
            <person name="Jogler C."/>
        </authorList>
    </citation>
    <scope>NUCLEOTIDE SEQUENCE [LARGE SCALE GENOMIC DNA]</scope>
    <source>
        <strain evidence="3 4">Pla52o</strain>
    </source>
</reference>
<dbReference type="PANTHER" id="PTHR43205">
    <property type="entry name" value="PROSTAGLANDIN REDUCTASE"/>
    <property type="match status" value="1"/>
</dbReference>
<proteinExistence type="predicted"/>
<keyword evidence="4" id="KW-1185">Reference proteome</keyword>
<dbReference type="FunFam" id="3.40.50.720:FF:000121">
    <property type="entry name" value="Prostaglandin reductase 2"/>
    <property type="match status" value="1"/>
</dbReference>
<dbReference type="InterPro" id="IPR041694">
    <property type="entry name" value="ADH_N_2"/>
</dbReference>
<evidence type="ECO:0000259" key="2">
    <source>
        <dbReference type="SMART" id="SM00829"/>
    </source>
</evidence>
<dbReference type="InterPro" id="IPR011032">
    <property type="entry name" value="GroES-like_sf"/>
</dbReference>
<organism evidence="3 4">
    <name type="scientific">Novipirellula galeiformis</name>
    <dbReference type="NCBI Taxonomy" id="2528004"/>
    <lineage>
        <taxon>Bacteria</taxon>
        <taxon>Pseudomonadati</taxon>
        <taxon>Planctomycetota</taxon>
        <taxon>Planctomycetia</taxon>
        <taxon>Pirellulales</taxon>
        <taxon>Pirellulaceae</taxon>
        <taxon>Novipirellula</taxon>
    </lineage>
</organism>
<dbReference type="InterPro" id="IPR013149">
    <property type="entry name" value="ADH-like_C"/>
</dbReference>
<dbReference type="GO" id="GO:0016628">
    <property type="term" value="F:oxidoreductase activity, acting on the CH-CH group of donors, NAD or NADP as acceptor"/>
    <property type="evidence" value="ECO:0007669"/>
    <property type="project" value="InterPro"/>
</dbReference>
<name>A0A5C6CBJ4_9BACT</name>
<dbReference type="CDD" id="cd05288">
    <property type="entry name" value="PGDH"/>
    <property type="match status" value="1"/>
</dbReference>
<evidence type="ECO:0000256" key="1">
    <source>
        <dbReference type="ARBA" id="ARBA00023002"/>
    </source>
</evidence>
<dbReference type="InterPro" id="IPR020843">
    <property type="entry name" value="ER"/>
</dbReference>
<evidence type="ECO:0000313" key="3">
    <source>
        <dbReference type="EMBL" id="TWU21455.1"/>
    </source>
</evidence>
<dbReference type="SMART" id="SM00829">
    <property type="entry name" value="PKS_ER"/>
    <property type="match status" value="1"/>
</dbReference>
<dbReference type="InterPro" id="IPR036291">
    <property type="entry name" value="NAD(P)-bd_dom_sf"/>
</dbReference>
<accession>A0A5C6CBJ4</accession>
<gene>
    <name evidence="3" type="primary">curA</name>
    <name evidence="3" type="ORF">Pla52o_36400</name>
</gene>
<dbReference type="AlphaFoldDB" id="A0A5C6CBJ4"/>
<protein>
    <submittedName>
        <fullName evidence="3">NADPH-dependent curcumin reductase</fullName>
        <ecNumber evidence="3">1.3.1.-</ecNumber>
    </submittedName>
</protein>
<keyword evidence="1 3" id="KW-0560">Oxidoreductase</keyword>
<dbReference type="SUPFAM" id="SSF50129">
    <property type="entry name" value="GroES-like"/>
    <property type="match status" value="1"/>
</dbReference>
<dbReference type="Proteomes" id="UP000316304">
    <property type="component" value="Unassembled WGS sequence"/>
</dbReference>
<dbReference type="InterPro" id="IPR045010">
    <property type="entry name" value="MDR_fam"/>
</dbReference>
<dbReference type="Pfam" id="PF16884">
    <property type="entry name" value="ADH_N_2"/>
    <property type="match status" value="1"/>
</dbReference>
<dbReference type="Gene3D" id="3.90.180.10">
    <property type="entry name" value="Medium-chain alcohol dehydrogenases, catalytic domain"/>
    <property type="match status" value="1"/>
</dbReference>
<dbReference type="Gene3D" id="3.40.50.720">
    <property type="entry name" value="NAD(P)-binding Rossmann-like Domain"/>
    <property type="match status" value="1"/>
</dbReference>
<comment type="caution">
    <text evidence="3">The sequence shown here is derived from an EMBL/GenBank/DDBJ whole genome shotgun (WGS) entry which is preliminary data.</text>
</comment>
<dbReference type="PANTHER" id="PTHR43205:SF7">
    <property type="entry name" value="PROSTAGLANDIN REDUCTASE 1"/>
    <property type="match status" value="1"/>
</dbReference>
<dbReference type="EMBL" id="SJPT01000006">
    <property type="protein sequence ID" value="TWU21455.1"/>
    <property type="molecule type" value="Genomic_DNA"/>
</dbReference>
<evidence type="ECO:0000313" key="4">
    <source>
        <dbReference type="Proteomes" id="UP000316304"/>
    </source>
</evidence>
<sequence length="370" mass="40183">MTTIGTSFAFTLTIKQPQPQLKDLTMSQSREINRRVLLNSRPQGAPTPDNFRLETTDLPQPSEGQVLLRTVYLSLDPYMRGRMSDAPSYAPPVELGEVMVGGTVCRVEQSMHPDFVEGDWVLGYTGWQDYEVSDGKGLIPLGQELEHPSRSLGVLGMPGFTAYMGLLDIGQPKPGETVVVAAATGAVGAVVGQIAKLKGCRVVAVAGGPQKCKAGIEAFGFDECLDHYAPDFAEQLADACPDGIDVYFESVGGKVFDAVLPLLNVKARIPVCGLIAHYNDTKLPEGPDRLPLLMQTFLVRRIKAQGFIIFDDYGSRYGEFLAEMTPWVAEGKVKFIEDVVDGLDNAPNAFIGLLEGKNFGKLVVRVGEER</sequence>
<feature type="domain" description="Enoyl reductase (ER)" evidence="2">
    <location>
        <begin position="46"/>
        <end position="364"/>
    </location>
</feature>
<dbReference type="Pfam" id="PF00107">
    <property type="entry name" value="ADH_zinc_N"/>
    <property type="match status" value="1"/>
</dbReference>
<dbReference type="SUPFAM" id="SSF51735">
    <property type="entry name" value="NAD(P)-binding Rossmann-fold domains"/>
    <property type="match status" value="1"/>
</dbReference>
<dbReference type="EC" id="1.3.1.-" evidence="3"/>